<evidence type="ECO:0000259" key="3">
    <source>
        <dbReference type="Pfam" id="PF01612"/>
    </source>
</evidence>
<organism evidence="4 5">
    <name type="scientific">Carpinus fangiana</name>
    <dbReference type="NCBI Taxonomy" id="176857"/>
    <lineage>
        <taxon>Eukaryota</taxon>
        <taxon>Viridiplantae</taxon>
        <taxon>Streptophyta</taxon>
        <taxon>Embryophyta</taxon>
        <taxon>Tracheophyta</taxon>
        <taxon>Spermatophyta</taxon>
        <taxon>Magnoliopsida</taxon>
        <taxon>eudicotyledons</taxon>
        <taxon>Gunneridae</taxon>
        <taxon>Pentapetalae</taxon>
        <taxon>rosids</taxon>
        <taxon>fabids</taxon>
        <taxon>Fagales</taxon>
        <taxon>Betulaceae</taxon>
        <taxon>Carpinus</taxon>
    </lineage>
</organism>
<keyword evidence="1" id="KW-0540">Nuclease</keyword>
<proteinExistence type="predicted"/>
<dbReference type="Proteomes" id="UP000327013">
    <property type="component" value="Chromosome 2"/>
</dbReference>
<reference evidence="4 5" key="1">
    <citation type="submission" date="2019-06" db="EMBL/GenBank/DDBJ databases">
        <title>A chromosomal-level reference genome of Carpinus fangiana (Coryloideae, Betulaceae).</title>
        <authorList>
            <person name="Yang X."/>
            <person name="Wang Z."/>
            <person name="Zhang L."/>
            <person name="Hao G."/>
            <person name="Liu J."/>
            <person name="Yang Y."/>
        </authorList>
    </citation>
    <scope>NUCLEOTIDE SEQUENCE [LARGE SCALE GENOMIC DNA]</scope>
    <source>
        <strain evidence="4">Cfa_2016G</strain>
        <tissue evidence="4">Leaf</tissue>
    </source>
</reference>
<evidence type="ECO:0000256" key="1">
    <source>
        <dbReference type="ARBA" id="ARBA00022722"/>
    </source>
</evidence>
<dbReference type="CDD" id="cd06141">
    <property type="entry name" value="WRN_exo"/>
    <property type="match status" value="1"/>
</dbReference>
<dbReference type="OrthoDB" id="446462at2759"/>
<evidence type="ECO:0000313" key="5">
    <source>
        <dbReference type="Proteomes" id="UP000327013"/>
    </source>
</evidence>
<dbReference type="GO" id="GO:0003676">
    <property type="term" value="F:nucleic acid binding"/>
    <property type="evidence" value="ECO:0007669"/>
    <property type="project" value="InterPro"/>
</dbReference>
<keyword evidence="5" id="KW-1185">Reference proteome</keyword>
<keyword evidence="2" id="KW-0378">Hydrolase</keyword>
<protein>
    <recommendedName>
        <fullName evidence="3">3'-5' exonuclease domain-containing protein</fullName>
    </recommendedName>
</protein>
<dbReference type="InterPro" id="IPR036397">
    <property type="entry name" value="RNaseH_sf"/>
</dbReference>
<dbReference type="Gene3D" id="3.30.420.10">
    <property type="entry name" value="Ribonuclease H-like superfamily/Ribonuclease H"/>
    <property type="match status" value="1"/>
</dbReference>
<sequence length="184" mass="20030">MVTYTVNVNGVDVKTTVTNSASCVDSFITELILSCDYGASRPHPIIVGLDVEFKDLDDFPTNHKAATLQLCSSSRCIIIQLINMEAIPESLANFLSAPLFCFAGVGIEESLRVLRRGYGLECRHVVDLKPLLDLAVFMGDVGLEPKPLSVVMGDWGARNLSMDQIETAAADAYTFFEIGSFLFG</sequence>
<dbReference type="PANTHER" id="PTHR13620">
    <property type="entry name" value="3-5 EXONUCLEASE"/>
    <property type="match status" value="1"/>
</dbReference>
<dbReference type="Pfam" id="PF01612">
    <property type="entry name" value="DNA_pol_A_exo1"/>
    <property type="match status" value="1"/>
</dbReference>
<dbReference type="InterPro" id="IPR002562">
    <property type="entry name" value="3'-5'_exonuclease_dom"/>
</dbReference>
<dbReference type="GO" id="GO:0005737">
    <property type="term" value="C:cytoplasm"/>
    <property type="evidence" value="ECO:0007669"/>
    <property type="project" value="TreeGrafter"/>
</dbReference>
<dbReference type="EMBL" id="CM017322">
    <property type="protein sequence ID" value="KAE8009315.1"/>
    <property type="molecule type" value="Genomic_DNA"/>
</dbReference>
<dbReference type="GO" id="GO:0006139">
    <property type="term" value="P:nucleobase-containing compound metabolic process"/>
    <property type="evidence" value="ECO:0007669"/>
    <property type="project" value="InterPro"/>
</dbReference>
<dbReference type="InterPro" id="IPR051132">
    <property type="entry name" value="3-5_Exonuclease_domain"/>
</dbReference>
<name>A0A5N6QQ83_9ROSI</name>
<dbReference type="GO" id="GO:0008408">
    <property type="term" value="F:3'-5' exonuclease activity"/>
    <property type="evidence" value="ECO:0007669"/>
    <property type="project" value="InterPro"/>
</dbReference>
<dbReference type="SUPFAM" id="SSF53098">
    <property type="entry name" value="Ribonuclease H-like"/>
    <property type="match status" value="1"/>
</dbReference>
<dbReference type="PANTHER" id="PTHR13620:SF76">
    <property type="entry name" value="WERNER SYNDROME-LIKE EXONUCLEASE"/>
    <property type="match status" value="1"/>
</dbReference>
<dbReference type="AlphaFoldDB" id="A0A5N6QQ83"/>
<evidence type="ECO:0000256" key="2">
    <source>
        <dbReference type="ARBA" id="ARBA00022801"/>
    </source>
</evidence>
<feature type="domain" description="3'-5' exonuclease" evidence="3">
    <location>
        <begin position="46"/>
        <end position="179"/>
    </location>
</feature>
<gene>
    <name evidence="4" type="ORF">FH972_005760</name>
</gene>
<evidence type="ECO:0000313" key="4">
    <source>
        <dbReference type="EMBL" id="KAE8009315.1"/>
    </source>
</evidence>
<dbReference type="GO" id="GO:0005634">
    <property type="term" value="C:nucleus"/>
    <property type="evidence" value="ECO:0007669"/>
    <property type="project" value="TreeGrafter"/>
</dbReference>
<accession>A0A5N6QQ83</accession>
<dbReference type="InterPro" id="IPR012337">
    <property type="entry name" value="RNaseH-like_sf"/>
</dbReference>